<evidence type="ECO:0000313" key="3">
    <source>
        <dbReference type="Proteomes" id="UP000823388"/>
    </source>
</evidence>
<protein>
    <recommendedName>
        <fullName evidence="4">Dynein light chain</fullName>
    </recommendedName>
</protein>
<dbReference type="Proteomes" id="UP000823388">
    <property type="component" value="Chromosome 7N"/>
</dbReference>
<sequence length="182" mass="19734">MDPASEELERRSRYLSALVRRTRLADPPQPEPEPEVAEEAKADAVEPGLKAAARVGEGKGGKEEEGEAKAKERAAVKAKAKGEGRKVAACVRAADMALPLQRRAVRIAVEAVAAMPRLETKRLALALKKDFDTTYGPAWHCIVGTSFGSYVTHSLGGFLYFSVDKVHILLFRTAVEPIAQPQ</sequence>
<dbReference type="InterPro" id="IPR001372">
    <property type="entry name" value="Dynein_light_chain_typ-1/2"/>
</dbReference>
<dbReference type="EMBL" id="CM029050">
    <property type="protein sequence ID" value="KAG2566707.1"/>
    <property type="molecule type" value="Genomic_DNA"/>
</dbReference>
<dbReference type="GO" id="GO:0007017">
    <property type="term" value="P:microtubule-based process"/>
    <property type="evidence" value="ECO:0007669"/>
    <property type="project" value="InterPro"/>
</dbReference>
<dbReference type="GO" id="GO:0045505">
    <property type="term" value="F:dynein intermediate chain binding"/>
    <property type="evidence" value="ECO:0007669"/>
    <property type="project" value="TreeGrafter"/>
</dbReference>
<dbReference type="Gene3D" id="3.30.740.10">
    <property type="entry name" value="Protein Inhibitor Of Neuronal Nitric Oxide Synthase"/>
    <property type="match status" value="1"/>
</dbReference>
<dbReference type="CDD" id="cd21452">
    <property type="entry name" value="DLC-like_DYNLL1_DYNLL2"/>
    <property type="match status" value="1"/>
</dbReference>
<dbReference type="SMART" id="SM01375">
    <property type="entry name" value="Dynein_light"/>
    <property type="match status" value="1"/>
</dbReference>
<feature type="compositionally biased region" description="Low complexity" evidence="1">
    <location>
        <begin position="45"/>
        <end position="55"/>
    </location>
</feature>
<dbReference type="OrthoDB" id="10033309at2759"/>
<evidence type="ECO:0008006" key="4">
    <source>
        <dbReference type="Google" id="ProtNLM"/>
    </source>
</evidence>
<dbReference type="PANTHER" id="PTHR11886">
    <property type="entry name" value="DYNEIN LIGHT CHAIN"/>
    <property type="match status" value="1"/>
</dbReference>
<dbReference type="Pfam" id="PF01221">
    <property type="entry name" value="Dynein_light"/>
    <property type="match status" value="1"/>
</dbReference>
<organism evidence="2 3">
    <name type="scientific">Panicum virgatum</name>
    <name type="common">Blackwell switchgrass</name>
    <dbReference type="NCBI Taxonomy" id="38727"/>
    <lineage>
        <taxon>Eukaryota</taxon>
        <taxon>Viridiplantae</taxon>
        <taxon>Streptophyta</taxon>
        <taxon>Embryophyta</taxon>
        <taxon>Tracheophyta</taxon>
        <taxon>Spermatophyta</taxon>
        <taxon>Magnoliopsida</taxon>
        <taxon>Liliopsida</taxon>
        <taxon>Poales</taxon>
        <taxon>Poaceae</taxon>
        <taxon>PACMAD clade</taxon>
        <taxon>Panicoideae</taxon>
        <taxon>Panicodae</taxon>
        <taxon>Paniceae</taxon>
        <taxon>Panicinae</taxon>
        <taxon>Panicum</taxon>
        <taxon>Panicum sect. Hiantes</taxon>
    </lineage>
</organism>
<proteinExistence type="predicted"/>
<dbReference type="FunFam" id="3.30.740.10:FF:000003">
    <property type="entry name" value="Dynein light chain"/>
    <property type="match status" value="1"/>
</dbReference>
<keyword evidence="3" id="KW-1185">Reference proteome</keyword>
<dbReference type="AlphaFoldDB" id="A0A8T0PW48"/>
<evidence type="ECO:0000256" key="1">
    <source>
        <dbReference type="SAM" id="MobiDB-lite"/>
    </source>
</evidence>
<feature type="region of interest" description="Disordered" evidence="1">
    <location>
        <begin position="18"/>
        <end position="70"/>
    </location>
</feature>
<dbReference type="GO" id="GO:0005868">
    <property type="term" value="C:cytoplasmic dynein complex"/>
    <property type="evidence" value="ECO:0007669"/>
    <property type="project" value="TreeGrafter"/>
</dbReference>
<feature type="compositionally biased region" description="Basic and acidic residues" evidence="1">
    <location>
        <begin position="56"/>
        <end position="70"/>
    </location>
</feature>
<comment type="caution">
    <text evidence="2">The sequence shown here is derived from an EMBL/GenBank/DDBJ whole genome shotgun (WGS) entry which is preliminary data.</text>
</comment>
<dbReference type="PANTHER" id="PTHR11886:SF115">
    <property type="entry name" value="OS04G0462600 PROTEIN"/>
    <property type="match status" value="1"/>
</dbReference>
<accession>A0A8T0PW48</accession>
<reference evidence="2" key="1">
    <citation type="submission" date="2020-05" db="EMBL/GenBank/DDBJ databases">
        <title>WGS assembly of Panicum virgatum.</title>
        <authorList>
            <person name="Lovell J.T."/>
            <person name="Jenkins J."/>
            <person name="Shu S."/>
            <person name="Juenger T.E."/>
            <person name="Schmutz J."/>
        </authorList>
    </citation>
    <scope>NUCLEOTIDE SEQUENCE</scope>
    <source>
        <strain evidence="2">AP13</strain>
    </source>
</reference>
<gene>
    <name evidence="2" type="ORF">PVAP13_7NG249500</name>
</gene>
<dbReference type="SUPFAM" id="SSF54648">
    <property type="entry name" value="DLC"/>
    <property type="match status" value="1"/>
</dbReference>
<dbReference type="InterPro" id="IPR037177">
    <property type="entry name" value="DLC_sf"/>
</dbReference>
<name>A0A8T0PW48_PANVG</name>
<evidence type="ECO:0000313" key="2">
    <source>
        <dbReference type="EMBL" id="KAG2566707.1"/>
    </source>
</evidence>